<feature type="transmembrane region" description="Helical" evidence="1">
    <location>
        <begin position="142"/>
        <end position="160"/>
    </location>
</feature>
<dbReference type="STRING" id="1642818.AWE51_20690"/>
<protein>
    <recommendedName>
        <fullName evidence="4">YhhN-like protein</fullName>
    </recommendedName>
</protein>
<dbReference type="OrthoDB" id="1163116at2"/>
<name>A0A162CT82_9FLAO</name>
<gene>
    <name evidence="2" type="ORF">AWE51_20690</name>
</gene>
<feature type="transmembrane region" description="Helical" evidence="1">
    <location>
        <begin position="82"/>
        <end position="103"/>
    </location>
</feature>
<accession>A0A162CT82</accession>
<organism evidence="2 3">
    <name type="scientific">Aquimarina aggregata</name>
    <dbReference type="NCBI Taxonomy" id="1642818"/>
    <lineage>
        <taxon>Bacteria</taxon>
        <taxon>Pseudomonadati</taxon>
        <taxon>Bacteroidota</taxon>
        <taxon>Flavobacteriia</taxon>
        <taxon>Flavobacteriales</taxon>
        <taxon>Flavobacteriaceae</taxon>
        <taxon>Aquimarina</taxon>
    </lineage>
</organism>
<comment type="caution">
    <text evidence="2">The sequence shown here is derived from an EMBL/GenBank/DDBJ whole genome shotgun (WGS) entry which is preliminary data.</text>
</comment>
<sequence>MLLILVVDIFIYTDFVRYYDIIAVLITFFYALGSFLIKDYILKEDLQIKKLISISVAIGTLFIVYLIYSITELAMPKINDSLFSVASITISLLLFSACSFIVYKADRYEKGIYLFIATCCTLFTDALLAINELYYYTREFTVLANISEIIGLYFFTSFFVQTSLKDKTLDESDFF</sequence>
<dbReference type="AlphaFoldDB" id="A0A162CT82"/>
<feature type="transmembrane region" description="Helical" evidence="1">
    <location>
        <begin position="112"/>
        <end position="130"/>
    </location>
</feature>
<proteinExistence type="predicted"/>
<feature type="transmembrane region" description="Helical" evidence="1">
    <location>
        <begin position="18"/>
        <end position="38"/>
    </location>
</feature>
<evidence type="ECO:0008006" key="4">
    <source>
        <dbReference type="Google" id="ProtNLM"/>
    </source>
</evidence>
<evidence type="ECO:0000313" key="3">
    <source>
        <dbReference type="Proteomes" id="UP000076715"/>
    </source>
</evidence>
<keyword evidence="1" id="KW-1133">Transmembrane helix</keyword>
<feature type="transmembrane region" description="Helical" evidence="1">
    <location>
        <begin position="50"/>
        <end position="70"/>
    </location>
</feature>
<evidence type="ECO:0000313" key="2">
    <source>
        <dbReference type="EMBL" id="KZS41814.1"/>
    </source>
</evidence>
<dbReference type="Proteomes" id="UP000076715">
    <property type="component" value="Unassembled WGS sequence"/>
</dbReference>
<keyword evidence="1" id="KW-0812">Transmembrane</keyword>
<dbReference type="RefSeq" id="WP_066311543.1">
    <property type="nucleotide sequence ID" value="NZ_LQRT01000003.1"/>
</dbReference>
<reference evidence="2 3" key="1">
    <citation type="submission" date="2016-01" db="EMBL/GenBank/DDBJ databases">
        <title>The draft genome sequence of Aquimarina sp. RZW4-3-2.</title>
        <authorList>
            <person name="Wang Y."/>
        </authorList>
    </citation>
    <scope>NUCLEOTIDE SEQUENCE [LARGE SCALE GENOMIC DNA]</scope>
    <source>
        <strain evidence="2 3">RZW4-3-2</strain>
    </source>
</reference>
<dbReference type="EMBL" id="LQRT01000003">
    <property type="protein sequence ID" value="KZS41814.1"/>
    <property type="molecule type" value="Genomic_DNA"/>
</dbReference>
<keyword evidence="3" id="KW-1185">Reference proteome</keyword>
<evidence type="ECO:0000256" key="1">
    <source>
        <dbReference type="SAM" id="Phobius"/>
    </source>
</evidence>
<keyword evidence="1" id="KW-0472">Membrane</keyword>